<evidence type="ECO:0000313" key="1">
    <source>
        <dbReference type="EMBL" id="BCF88685.1"/>
    </source>
</evidence>
<sequence length="83" mass="8995">MNKPKPKGSTPKIARPRLGESVIVRAPFFAQPTVALVISLYEEDTTDIAVQAFPVGRDSLQIPAIPYFDSEPPSDVRSAAWAA</sequence>
<accession>A0A7I8BJL4</accession>
<proteinExistence type="predicted"/>
<dbReference type="EMBL" id="AP023174">
    <property type="protein sequence ID" value="BCF88685.1"/>
    <property type="molecule type" value="Genomic_DNA"/>
</dbReference>
<protein>
    <submittedName>
        <fullName evidence="1">Uncharacterized protein</fullName>
    </submittedName>
</protein>
<gene>
    <name evidence="1" type="ORF">PPGU16_17520</name>
</gene>
<dbReference type="KEGG" id="plad:PPGU16_17520"/>
<reference evidence="1 2" key="1">
    <citation type="journal article" date="2020" name="Genes (Basel)">
        <title>Genomic Comparison of Insect Gut Symbionts from Divergent Burkholderia Subclades.</title>
        <authorList>
            <person name="Takeshita K."/>
            <person name="Kikuchi Y."/>
        </authorList>
    </citation>
    <scope>NUCLEOTIDE SEQUENCE [LARGE SCALE GENOMIC DNA]</scope>
    <source>
        <strain evidence="1 2">PGU16</strain>
    </source>
</reference>
<name>A0A7I8BJL4_9BURK</name>
<organism evidence="1 2">
    <name type="scientific">Paraburkholderia largidicola</name>
    <dbReference type="NCBI Taxonomy" id="3014751"/>
    <lineage>
        <taxon>Bacteria</taxon>
        <taxon>Pseudomonadati</taxon>
        <taxon>Pseudomonadota</taxon>
        <taxon>Betaproteobacteria</taxon>
        <taxon>Burkholderiales</taxon>
        <taxon>Burkholderiaceae</taxon>
        <taxon>Paraburkholderia</taxon>
    </lineage>
</organism>
<dbReference type="Proteomes" id="UP000510888">
    <property type="component" value="Chromosome 1"/>
</dbReference>
<evidence type="ECO:0000313" key="2">
    <source>
        <dbReference type="Proteomes" id="UP000510888"/>
    </source>
</evidence>
<dbReference type="AlphaFoldDB" id="A0A7I8BJL4"/>
<dbReference type="RefSeq" id="WP_180719677.1">
    <property type="nucleotide sequence ID" value="NZ_AP023174.1"/>
</dbReference>
<keyword evidence="2" id="KW-1185">Reference proteome</keyword>